<protein>
    <submittedName>
        <fullName evidence="1">Uncharacterized protein</fullName>
    </submittedName>
</protein>
<reference evidence="1" key="1">
    <citation type="journal article" date="2014" name="Front. Microbiol.">
        <title>High frequency of phylogenetically diverse reductive dehalogenase-homologous genes in deep subseafloor sedimentary metagenomes.</title>
        <authorList>
            <person name="Kawai M."/>
            <person name="Futagami T."/>
            <person name="Toyoda A."/>
            <person name="Takaki Y."/>
            <person name="Nishi S."/>
            <person name="Hori S."/>
            <person name="Arai W."/>
            <person name="Tsubouchi T."/>
            <person name="Morono Y."/>
            <person name="Uchiyama I."/>
            <person name="Ito T."/>
            <person name="Fujiyama A."/>
            <person name="Inagaki F."/>
            <person name="Takami H."/>
        </authorList>
    </citation>
    <scope>NUCLEOTIDE SEQUENCE</scope>
    <source>
        <strain evidence="1">Expedition CK06-06</strain>
    </source>
</reference>
<gene>
    <name evidence="1" type="ORF">S01H1_33516</name>
</gene>
<accession>X0V0N9</accession>
<dbReference type="AlphaFoldDB" id="X0V0N9"/>
<dbReference type="EMBL" id="BARS01020816">
    <property type="protein sequence ID" value="GAG11655.1"/>
    <property type="molecule type" value="Genomic_DNA"/>
</dbReference>
<feature type="non-terminal residue" evidence="1">
    <location>
        <position position="73"/>
    </location>
</feature>
<comment type="caution">
    <text evidence="1">The sequence shown here is derived from an EMBL/GenBank/DDBJ whole genome shotgun (WGS) entry which is preliminary data.</text>
</comment>
<proteinExistence type="predicted"/>
<sequence>MKYITTDKHPELKEGVKIGYYEDQYEIKLSNKTFYAGQPCIDAWLSNGYIKEVEEKEYTKSDMIDFARMYYID</sequence>
<organism evidence="1">
    <name type="scientific">marine sediment metagenome</name>
    <dbReference type="NCBI Taxonomy" id="412755"/>
    <lineage>
        <taxon>unclassified sequences</taxon>
        <taxon>metagenomes</taxon>
        <taxon>ecological metagenomes</taxon>
    </lineage>
</organism>
<evidence type="ECO:0000313" key="1">
    <source>
        <dbReference type="EMBL" id="GAG11655.1"/>
    </source>
</evidence>
<name>X0V0N9_9ZZZZ</name>